<dbReference type="CDD" id="cd05233">
    <property type="entry name" value="SDR_c"/>
    <property type="match status" value="1"/>
</dbReference>
<evidence type="ECO:0000256" key="1">
    <source>
        <dbReference type="ARBA" id="ARBA00006484"/>
    </source>
</evidence>
<dbReference type="GO" id="GO:0016491">
    <property type="term" value="F:oxidoreductase activity"/>
    <property type="evidence" value="ECO:0007669"/>
    <property type="project" value="UniProtKB-KW"/>
</dbReference>
<dbReference type="SUPFAM" id="SSF51735">
    <property type="entry name" value="NAD(P)-binding Rossmann-fold domains"/>
    <property type="match status" value="1"/>
</dbReference>
<comment type="caution">
    <text evidence="4">The sequence shown here is derived from an EMBL/GenBank/DDBJ whole genome shotgun (WGS) entry which is preliminary data.</text>
</comment>
<accession>A0A2N0VJ18</accession>
<protein>
    <submittedName>
        <fullName evidence="4">Short-chain dehydrogenase</fullName>
    </submittedName>
</protein>
<dbReference type="EMBL" id="PISP01000001">
    <property type="protein sequence ID" value="PKD44148.1"/>
    <property type="molecule type" value="Genomic_DNA"/>
</dbReference>
<evidence type="ECO:0000313" key="4">
    <source>
        <dbReference type="EMBL" id="PKD44148.1"/>
    </source>
</evidence>
<proteinExistence type="inferred from homology"/>
<dbReference type="InterPro" id="IPR036291">
    <property type="entry name" value="NAD(P)-bd_dom_sf"/>
</dbReference>
<evidence type="ECO:0000256" key="2">
    <source>
        <dbReference type="ARBA" id="ARBA00023002"/>
    </source>
</evidence>
<dbReference type="PRINTS" id="PR00080">
    <property type="entry name" value="SDRFAMILY"/>
</dbReference>
<organism evidence="4 5">
    <name type="scientific">Rhodohalobacter barkolensis</name>
    <dbReference type="NCBI Taxonomy" id="2053187"/>
    <lineage>
        <taxon>Bacteria</taxon>
        <taxon>Pseudomonadati</taxon>
        <taxon>Balneolota</taxon>
        <taxon>Balneolia</taxon>
        <taxon>Balneolales</taxon>
        <taxon>Balneolaceae</taxon>
        <taxon>Rhodohalobacter</taxon>
    </lineage>
</organism>
<dbReference type="PANTHER" id="PTHR42901">
    <property type="entry name" value="ALCOHOL DEHYDROGENASE"/>
    <property type="match status" value="1"/>
</dbReference>
<dbReference type="PANTHER" id="PTHR42901:SF1">
    <property type="entry name" value="ALCOHOL DEHYDROGENASE"/>
    <property type="match status" value="1"/>
</dbReference>
<dbReference type="InterPro" id="IPR002347">
    <property type="entry name" value="SDR_fam"/>
</dbReference>
<sequence>MKKTALITGASSGIGLELAKILAGDGYDLVITARREDRLIELKNELEDKSSAEVNIITADLSLPESPMNIYQYCEDQNIQINVLANNAGIGDYGLFHDSDWQKTATMIDLNIKSLTHLTRLFLPSMIDRKKGAILNIASTASFQPGPLMSVYYATKHYVLAFSEAIANEVQEYGIKVTALCPGPTQSEFQATANMEKSKLMDRFPMPTSKDVAEYGYKAMKKGKRVAVHGFMNKMMSKVVRILPKKWVTATVRKIQERK</sequence>
<dbReference type="Pfam" id="PF00106">
    <property type="entry name" value="adh_short"/>
    <property type="match status" value="1"/>
</dbReference>
<dbReference type="Gene3D" id="3.40.50.720">
    <property type="entry name" value="NAD(P)-binding Rossmann-like Domain"/>
    <property type="match status" value="1"/>
</dbReference>
<evidence type="ECO:0000256" key="3">
    <source>
        <dbReference type="RuleBase" id="RU000363"/>
    </source>
</evidence>
<dbReference type="AlphaFoldDB" id="A0A2N0VJ18"/>
<evidence type="ECO:0000313" key="5">
    <source>
        <dbReference type="Proteomes" id="UP000233398"/>
    </source>
</evidence>
<gene>
    <name evidence="4" type="ORF">CWD77_01380</name>
</gene>
<dbReference type="PIRSF" id="PIRSF000126">
    <property type="entry name" value="11-beta-HSD1"/>
    <property type="match status" value="1"/>
</dbReference>
<dbReference type="Proteomes" id="UP000233398">
    <property type="component" value="Unassembled WGS sequence"/>
</dbReference>
<reference evidence="4 5" key="1">
    <citation type="submission" date="2017-11" db="EMBL/GenBank/DDBJ databases">
        <title>Rhodohalobacter 15182 sp. nov., isolated from a salt lake.</title>
        <authorList>
            <person name="Han S."/>
        </authorList>
    </citation>
    <scope>NUCLEOTIDE SEQUENCE [LARGE SCALE GENOMIC DNA]</scope>
    <source>
        <strain evidence="4 5">15182</strain>
    </source>
</reference>
<keyword evidence="5" id="KW-1185">Reference proteome</keyword>
<comment type="similarity">
    <text evidence="1 3">Belongs to the short-chain dehydrogenases/reductases (SDR) family.</text>
</comment>
<name>A0A2N0VJ18_9BACT</name>
<dbReference type="RefSeq" id="WP_101071438.1">
    <property type="nucleotide sequence ID" value="NZ_PISP01000001.1"/>
</dbReference>
<dbReference type="OrthoDB" id="9808814at2"/>
<dbReference type="PRINTS" id="PR00081">
    <property type="entry name" value="GDHRDH"/>
</dbReference>
<keyword evidence="2" id="KW-0560">Oxidoreductase</keyword>